<accession>A0A511MHV2</accession>
<dbReference type="EMBL" id="BJXA01000034">
    <property type="protein sequence ID" value="GEM40243.1"/>
    <property type="molecule type" value="Genomic_DNA"/>
</dbReference>
<dbReference type="Proteomes" id="UP000321424">
    <property type="component" value="Unassembled WGS sequence"/>
</dbReference>
<comment type="caution">
    <text evidence="1">The sequence shown here is derived from an EMBL/GenBank/DDBJ whole genome shotgun (WGS) entry which is preliminary data.</text>
</comment>
<evidence type="ECO:0000313" key="2">
    <source>
        <dbReference type="Proteomes" id="UP000321424"/>
    </source>
</evidence>
<keyword evidence="2" id="KW-1185">Reference proteome</keyword>
<organism evidence="1 2">
    <name type="scientific">Nocardia ninae NBRC 108245</name>
    <dbReference type="NCBI Taxonomy" id="1210091"/>
    <lineage>
        <taxon>Bacteria</taxon>
        <taxon>Bacillati</taxon>
        <taxon>Actinomycetota</taxon>
        <taxon>Actinomycetes</taxon>
        <taxon>Mycobacteriales</taxon>
        <taxon>Nocardiaceae</taxon>
        <taxon>Nocardia</taxon>
    </lineage>
</organism>
<sequence length="77" mass="8928">MIEPEPPPRDGIQVDTTWQFVNVRGGPDRRYRHNPPLPIMEYGHLTLTSPHGLHWIIDCSRPEVAEWFAAVLTRRPC</sequence>
<protein>
    <submittedName>
        <fullName evidence="1">Uncharacterized protein</fullName>
    </submittedName>
</protein>
<reference evidence="1 2" key="1">
    <citation type="submission" date="2019-07" db="EMBL/GenBank/DDBJ databases">
        <title>Whole genome shotgun sequence of Nocardia ninae NBRC 108245.</title>
        <authorList>
            <person name="Hosoyama A."/>
            <person name="Uohara A."/>
            <person name="Ohji S."/>
            <person name="Ichikawa N."/>
        </authorList>
    </citation>
    <scope>NUCLEOTIDE SEQUENCE [LARGE SCALE GENOMIC DNA]</scope>
    <source>
        <strain evidence="1 2">NBRC 108245</strain>
    </source>
</reference>
<gene>
    <name evidence="1" type="ORF">NN4_47620</name>
</gene>
<dbReference type="AlphaFoldDB" id="A0A511MHV2"/>
<evidence type="ECO:0000313" key="1">
    <source>
        <dbReference type="EMBL" id="GEM40243.1"/>
    </source>
</evidence>
<proteinExistence type="predicted"/>
<name>A0A511MHV2_9NOCA</name>